<dbReference type="Proteomes" id="UP000249799">
    <property type="component" value="Chromosome"/>
</dbReference>
<dbReference type="AlphaFoldDB" id="A0A2Z4FR01"/>
<dbReference type="OrthoDB" id="109589at2"/>
<dbReference type="PRINTS" id="PR00081">
    <property type="entry name" value="GDHRDH"/>
</dbReference>
<sequence length="286" mass="31589">MDIPSQKGRIILITGATAGIGRVTAQRLAEAGAHLFLACRSEDKARQAIDEIKQRCQEKGCPNEAIEFLKLDLASLDSVRACAAEFLARDLPLHLLINNAGLGGIRGLTQDGFEMHFGVNYLGHFLLTNLLLERIEDSAPARIINVASKAHYMPDELDFDILHRSTKTVSGMPEYGVSKLGNVLFSAELARRLGDSDVHTYALHPGVVASDIWRRIPWPFRSIVKLFMISEDEGAQTTLYCATADQVADDTGLYYDSCKPKYPSRLAQDEALAKELWARSEAWTGL</sequence>
<keyword evidence="3" id="KW-1185">Reference proteome</keyword>
<dbReference type="Pfam" id="PF00106">
    <property type="entry name" value="adh_short"/>
    <property type="match status" value="1"/>
</dbReference>
<evidence type="ECO:0000313" key="3">
    <source>
        <dbReference type="Proteomes" id="UP000249799"/>
    </source>
</evidence>
<dbReference type="PRINTS" id="PR00080">
    <property type="entry name" value="SDRFAMILY"/>
</dbReference>
<proteinExistence type="inferred from homology"/>
<evidence type="ECO:0000313" key="2">
    <source>
        <dbReference type="EMBL" id="AWV91471.1"/>
    </source>
</evidence>
<accession>A0A2Z4FR01</accession>
<dbReference type="PANTHER" id="PTHR43157:SF31">
    <property type="entry name" value="PHOSPHATIDYLINOSITOL-GLYCAN BIOSYNTHESIS CLASS F PROTEIN"/>
    <property type="match status" value="1"/>
</dbReference>
<dbReference type="InterPro" id="IPR002347">
    <property type="entry name" value="SDR_fam"/>
</dbReference>
<evidence type="ECO:0000256" key="1">
    <source>
        <dbReference type="RuleBase" id="RU000363"/>
    </source>
</evidence>
<organism evidence="2 3">
    <name type="scientific">Bradymonas sediminis</name>
    <dbReference type="NCBI Taxonomy" id="1548548"/>
    <lineage>
        <taxon>Bacteria</taxon>
        <taxon>Deltaproteobacteria</taxon>
        <taxon>Bradymonadales</taxon>
        <taxon>Bradymonadaceae</taxon>
        <taxon>Bradymonas</taxon>
    </lineage>
</organism>
<name>A0A2Z4FR01_9DELT</name>
<reference evidence="2 3" key="1">
    <citation type="submission" date="2018-06" db="EMBL/GenBank/DDBJ databases">
        <title>Lujinxingia sediminis gen. nov. sp. nov., a new facultative anaerobic member of the class Deltaproteobacteria, and proposal of Lujinxingaceae fam. nov.</title>
        <authorList>
            <person name="Guo L.-Y."/>
            <person name="Li C.-M."/>
            <person name="Wang S."/>
            <person name="Du Z.-J."/>
        </authorList>
    </citation>
    <scope>NUCLEOTIDE SEQUENCE [LARGE SCALE GENOMIC DNA]</scope>
    <source>
        <strain evidence="2 3">FA350</strain>
    </source>
</reference>
<dbReference type="SUPFAM" id="SSF51735">
    <property type="entry name" value="NAD(P)-binding Rossmann-fold domains"/>
    <property type="match status" value="1"/>
</dbReference>
<comment type="similarity">
    <text evidence="1">Belongs to the short-chain dehydrogenases/reductases (SDR) family.</text>
</comment>
<protein>
    <submittedName>
        <fullName evidence="2">SDR family oxidoreductase</fullName>
    </submittedName>
</protein>
<dbReference type="Gene3D" id="3.40.50.720">
    <property type="entry name" value="NAD(P)-binding Rossmann-like Domain"/>
    <property type="match status" value="1"/>
</dbReference>
<dbReference type="RefSeq" id="WP_111337769.1">
    <property type="nucleotide sequence ID" value="NZ_CP030032.1"/>
</dbReference>
<gene>
    <name evidence="2" type="ORF">DN745_16140</name>
</gene>
<dbReference type="CDD" id="cd05327">
    <property type="entry name" value="retinol-DH_like_SDR_c_like"/>
    <property type="match status" value="1"/>
</dbReference>
<dbReference type="InterPro" id="IPR036291">
    <property type="entry name" value="NAD(P)-bd_dom_sf"/>
</dbReference>
<dbReference type="EMBL" id="CP030032">
    <property type="protein sequence ID" value="AWV91471.1"/>
    <property type="molecule type" value="Genomic_DNA"/>
</dbReference>
<dbReference type="PANTHER" id="PTHR43157">
    <property type="entry name" value="PHOSPHATIDYLINOSITOL-GLYCAN BIOSYNTHESIS CLASS F PROTEIN-RELATED"/>
    <property type="match status" value="1"/>
</dbReference>
<dbReference type="KEGG" id="bsed:DN745_16140"/>